<name>A0A810QET4_9FIRM</name>
<sequence length="428" mass="47075">MDEIRTLLEGVRLPRMFRVRQIFDHTCIRREELRRTVSHLLTAEKLGKRICPGMRVALTAGSREICNMDEILAAAVECLKEQGARPFIVPAMGSHGGATAEGQRELLASYQITEERCGCPILSSMETVPIGSTPDGQTVFLDRYAAEADGILVVNRMKAHTGFRGRYESGILKMMVIGLGKQTGAEACHRRGFGHMAEDLEAFGRVVLQKAPILGAIAILENAFDETAQLVWLEPEEILEREPGLLEQAKAQMPQILLPECDVLIVDEIGKNYSGTGMDPNVTGRHVTPYCSGGLRVQRIAVLRMSGKSHCNGYGIGAADCTTQAVYRTLDLRAMYINGLTCGEMGPCRIPCVWETEKLAIQAAVRMCEGIGRQGPRMIRIPNTLSLEKIMVSENLRAEVEKNPRLEIRGEPENFIFGEDGCLSSSIG</sequence>
<dbReference type="GO" id="GO:0050043">
    <property type="term" value="F:lactate racemase activity"/>
    <property type="evidence" value="ECO:0007669"/>
    <property type="project" value="InterPro"/>
</dbReference>
<organism evidence="2 3">
    <name type="scientific">Pusillibacter faecalis</name>
    <dbReference type="NCBI Taxonomy" id="2714358"/>
    <lineage>
        <taxon>Bacteria</taxon>
        <taxon>Bacillati</taxon>
        <taxon>Bacillota</taxon>
        <taxon>Clostridia</taxon>
        <taxon>Eubacteriales</taxon>
        <taxon>Oscillospiraceae</taxon>
        <taxon>Pusillibacter</taxon>
    </lineage>
</organism>
<accession>A0A810QET4</accession>
<dbReference type="Gene3D" id="3.40.50.11440">
    <property type="match status" value="1"/>
</dbReference>
<dbReference type="Proteomes" id="UP000679848">
    <property type="component" value="Chromosome"/>
</dbReference>
<evidence type="ECO:0000313" key="3">
    <source>
        <dbReference type="Proteomes" id="UP000679848"/>
    </source>
</evidence>
<gene>
    <name evidence="2" type="ORF">MM59RIKEN_19710</name>
</gene>
<dbReference type="KEGG" id="pfaa:MM59RIKEN_19710"/>
<evidence type="ECO:0000313" key="2">
    <source>
        <dbReference type="EMBL" id="BCK84652.1"/>
    </source>
</evidence>
<dbReference type="InterPro" id="IPR018657">
    <property type="entry name" value="LarA-like_N"/>
</dbReference>
<dbReference type="EMBL" id="AP023420">
    <property type="protein sequence ID" value="BCK84652.1"/>
    <property type="molecule type" value="Genomic_DNA"/>
</dbReference>
<protein>
    <recommendedName>
        <fullName evidence="1">LarA-like N-terminal domain-containing protein</fullName>
    </recommendedName>
</protein>
<evidence type="ECO:0000259" key="1">
    <source>
        <dbReference type="Pfam" id="PF09861"/>
    </source>
</evidence>
<proteinExistence type="predicted"/>
<feature type="domain" description="LarA-like N-terminal" evidence="1">
    <location>
        <begin position="29"/>
        <end position="192"/>
    </location>
</feature>
<dbReference type="RefSeq" id="WP_228300505.1">
    <property type="nucleotide sequence ID" value="NZ_AP023420.1"/>
</dbReference>
<dbReference type="Pfam" id="PF09861">
    <property type="entry name" value="Lar_N"/>
    <property type="match status" value="1"/>
</dbReference>
<reference evidence="2" key="1">
    <citation type="submission" date="2020-09" db="EMBL/GenBank/DDBJ databases">
        <title>New species isolated from human feces.</title>
        <authorList>
            <person name="Kitahara M."/>
            <person name="Shigeno Y."/>
            <person name="Shime M."/>
            <person name="Matsumoto Y."/>
            <person name="Nakamura S."/>
            <person name="Motooka D."/>
            <person name="Fukuoka S."/>
            <person name="Nishikawa H."/>
            <person name="Benno Y."/>
        </authorList>
    </citation>
    <scope>NUCLEOTIDE SEQUENCE</scope>
    <source>
        <strain evidence="2">MM59</strain>
    </source>
</reference>
<keyword evidence="3" id="KW-1185">Reference proteome</keyword>
<dbReference type="AlphaFoldDB" id="A0A810QET4"/>